<gene>
    <name evidence="2" type="ORF">DQP57_12380</name>
</gene>
<dbReference type="Proteomes" id="UP000250915">
    <property type="component" value="Unassembled WGS sequence"/>
</dbReference>
<accession>A0A329LUH9</accession>
<sequence>MRAATTTGPWQPPAVASSTSPVSGPTQLSNDSVPIRRLSAASTVNDDKAFKSGGLKRNRSTPIALSTPRSPASAAPPMVGIVRSQQRVDAPARAPAETCVDQNLLIRFCVARC</sequence>
<dbReference type="OrthoDB" id="4735892at2"/>
<name>A0A329LUH9_9MYCO</name>
<feature type="compositionally biased region" description="Low complexity" evidence="1">
    <location>
        <begin position="13"/>
        <end position="26"/>
    </location>
</feature>
<proteinExistence type="predicted"/>
<comment type="caution">
    <text evidence="2">The sequence shown here is derived from an EMBL/GenBank/DDBJ whole genome shotgun (WGS) entry which is preliminary data.</text>
</comment>
<protein>
    <submittedName>
        <fullName evidence="2">Uncharacterized protein</fullName>
    </submittedName>
</protein>
<dbReference type="AlphaFoldDB" id="A0A329LUH9"/>
<feature type="compositionally biased region" description="Low complexity" evidence="1">
    <location>
        <begin position="64"/>
        <end position="76"/>
    </location>
</feature>
<reference evidence="2 3" key="1">
    <citation type="submission" date="2018-06" db="EMBL/GenBank/DDBJ databases">
        <title>NTM in soil in Japan.</title>
        <authorList>
            <person name="Ohya K."/>
        </authorList>
    </citation>
    <scope>NUCLEOTIDE SEQUENCE [LARGE SCALE GENOMIC DNA]</scope>
    <source>
        <strain evidence="2 3">GF28</strain>
    </source>
</reference>
<organism evidence="2 3">
    <name type="scientific">Mycobacterium colombiense</name>
    <dbReference type="NCBI Taxonomy" id="339268"/>
    <lineage>
        <taxon>Bacteria</taxon>
        <taxon>Bacillati</taxon>
        <taxon>Actinomycetota</taxon>
        <taxon>Actinomycetes</taxon>
        <taxon>Mycobacteriales</taxon>
        <taxon>Mycobacteriaceae</taxon>
        <taxon>Mycobacterium</taxon>
        <taxon>Mycobacterium avium complex (MAC)</taxon>
    </lineage>
</organism>
<dbReference type="EMBL" id="QMEV01000021">
    <property type="protein sequence ID" value="RAV11098.1"/>
    <property type="molecule type" value="Genomic_DNA"/>
</dbReference>
<feature type="region of interest" description="Disordered" evidence="1">
    <location>
        <begin position="1"/>
        <end position="76"/>
    </location>
</feature>
<evidence type="ECO:0000313" key="3">
    <source>
        <dbReference type="Proteomes" id="UP000250915"/>
    </source>
</evidence>
<evidence type="ECO:0000313" key="2">
    <source>
        <dbReference type="EMBL" id="RAV11098.1"/>
    </source>
</evidence>
<evidence type="ECO:0000256" key="1">
    <source>
        <dbReference type="SAM" id="MobiDB-lite"/>
    </source>
</evidence>